<accession>X1SHK6</accession>
<evidence type="ECO:0008006" key="2">
    <source>
        <dbReference type="Google" id="ProtNLM"/>
    </source>
</evidence>
<feature type="non-terminal residue" evidence="1">
    <location>
        <position position="269"/>
    </location>
</feature>
<feature type="non-terminal residue" evidence="1">
    <location>
        <position position="1"/>
    </location>
</feature>
<dbReference type="EMBL" id="BARW01021830">
    <property type="protein sequence ID" value="GAI92472.1"/>
    <property type="molecule type" value="Genomic_DNA"/>
</dbReference>
<comment type="caution">
    <text evidence="1">The sequence shown here is derived from an EMBL/GenBank/DDBJ whole genome shotgun (WGS) entry which is preliminary data.</text>
</comment>
<protein>
    <recommendedName>
        <fullName evidence="2">Quinate/shikimate 5-dehydrogenase/glutamyl-tRNA reductase domain-containing protein</fullName>
    </recommendedName>
</protein>
<dbReference type="AlphaFoldDB" id="X1SHK6"/>
<organism evidence="1">
    <name type="scientific">marine sediment metagenome</name>
    <dbReference type="NCBI Taxonomy" id="412755"/>
    <lineage>
        <taxon>unclassified sequences</taxon>
        <taxon>metagenomes</taxon>
        <taxon>ecological metagenomes</taxon>
    </lineage>
</organism>
<name>X1SHK6_9ZZZZ</name>
<gene>
    <name evidence="1" type="ORF">S12H4_36595</name>
</gene>
<evidence type="ECO:0000313" key="1">
    <source>
        <dbReference type="EMBL" id="GAI92472.1"/>
    </source>
</evidence>
<sequence>GWFDNLPNIRSIFTTSLGRICHITLPRFSTELYRDQENLLNVIVDGLELAGRLGARTVSLTGLIPSATNYGRAIVAKISGRGNLPKITTGHATTTTAVIFSIEKILSESGRNLSEERLGFLGMGSIGLATLRLMLSLLPHPLEINLCDVYSKHDLLKKVRQEIIYEFGFQGSVNIFFSPAKVSPDFYRSTLIVGATNLPDILDIAKIRPGTIIVDDSAPHCFNPELAIQRLENQEDILFTEGGILKSSQPISELRYLPDSEDNANPFKA</sequence>
<proteinExistence type="predicted"/>
<reference evidence="1" key="1">
    <citation type="journal article" date="2014" name="Front. Microbiol.">
        <title>High frequency of phylogenetically diverse reductive dehalogenase-homologous genes in deep subseafloor sedimentary metagenomes.</title>
        <authorList>
            <person name="Kawai M."/>
            <person name="Futagami T."/>
            <person name="Toyoda A."/>
            <person name="Takaki Y."/>
            <person name="Nishi S."/>
            <person name="Hori S."/>
            <person name="Arai W."/>
            <person name="Tsubouchi T."/>
            <person name="Morono Y."/>
            <person name="Uchiyama I."/>
            <person name="Ito T."/>
            <person name="Fujiyama A."/>
            <person name="Inagaki F."/>
            <person name="Takami H."/>
        </authorList>
    </citation>
    <scope>NUCLEOTIDE SEQUENCE</scope>
    <source>
        <strain evidence="1">Expedition CK06-06</strain>
    </source>
</reference>